<evidence type="ECO:0000313" key="1">
    <source>
        <dbReference type="EMBL" id="SFE08793.1"/>
    </source>
</evidence>
<dbReference type="Proteomes" id="UP000198896">
    <property type="component" value="Unassembled WGS sequence"/>
</dbReference>
<reference evidence="1 2" key="1">
    <citation type="submission" date="2016-10" db="EMBL/GenBank/DDBJ databases">
        <authorList>
            <person name="de Groot N.N."/>
        </authorList>
    </citation>
    <scope>NUCLEOTIDE SEQUENCE [LARGE SCALE GENOMIC DNA]</scope>
    <source>
        <strain evidence="1 2">DSM 9236</strain>
    </source>
</reference>
<sequence>MLGLPEEEQYRLLWEKYGLSEEKARALKGKGFSYYDLDKGSMYAYVAQKPLEEVLELRRENPWMKVELLLNITPQLLHDRDLLRKAECAEKWWGIKADLVYRKFMEGYPIHYIRMAYIISQHSSMTVEEILEKRKRSVKWAVWAQENLGIAPEDLKRWIKEMPNPSVAKKAK</sequence>
<dbReference type="STRING" id="1123323.SAMN05216245_101347"/>
<name>A0A1I1XSL5_9FIRM</name>
<protein>
    <submittedName>
        <fullName evidence="1">Uncharacterized protein</fullName>
    </submittedName>
</protein>
<dbReference type="EMBL" id="FONL01000001">
    <property type="protein sequence ID" value="SFE08793.1"/>
    <property type="molecule type" value="Genomic_DNA"/>
</dbReference>
<accession>A0A1I1XSL5</accession>
<keyword evidence="2" id="KW-1185">Reference proteome</keyword>
<dbReference type="OrthoDB" id="1633744at2"/>
<dbReference type="AlphaFoldDB" id="A0A1I1XSL5"/>
<organism evidence="1 2">
    <name type="scientific">Succiniclasticum ruminis DSM 9236</name>
    <dbReference type="NCBI Taxonomy" id="1123323"/>
    <lineage>
        <taxon>Bacteria</taxon>
        <taxon>Bacillati</taxon>
        <taxon>Bacillota</taxon>
        <taxon>Negativicutes</taxon>
        <taxon>Acidaminococcales</taxon>
        <taxon>Acidaminococcaceae</taxon>
        <taxon>Succiniclasticum</taxon>
    </lineage>
</organism>
<proteinExistence type="predicted"/>
<dbReference type="RefSeq" id="WP_093912521.1">
    <property type="nucleotide sequence ID" value="NZ_FONL01000001.1"/>
</dbReference>
<evidence type="ECO:0000313" key="2">
    <source>
        <dbReference type="Proteomes" id="UP000198896"/>
    </source>
</evidence>
<gene>
    <name evidence="1" type="ORF">SAMN05216245_101347</name>
</gene>